<dbReference type="Proteomes" id="UP001209878">
    <property type="component" value="Unassembled WGS sequence"/>
</dbReference>
<reference evidence="1" key="1">
    <citation type="journal article" date="2023" name="Mol. Biol. Evol.">
        <title>Third-Generation Sequencing Reveals the Adaptive Role of the Epigenome in Three Deep-Sea Polychaetes.</title>
        <authorList>
            <person name="Perez M."/>
            <person name="Aroh O."/>
            <person name="Sun Y."/>
            <person name="Lan Y."/>
            <person name="Juniper S.K."/>
            <person name="Young C.R."/>
            <person name="Angers B."/>
            <person name="Qian P.Y."/>
        </authorList>
    </citation>
    <scope>NUCLEOTIDE SEQUENCE</scope>
    <source>
        <strain evidence="1">R07B-5</strain>
    </source>
</reference>
<evidence type="ECO:0000313" key="1">
    <source>
        <dbReference type="EMBL" id="KAK2159773.1"/>
    </source>
</evidence>
<comment type="caution">
    <text evidence="1">The sequence shown here is derived from an EMBL/GenBank/DDBJ whole genome shotgun (WGS) entry which is preliminary data.</text>
</comment>
<sequence length="102" mass="11885">MLQYMSITYNTMKKSMHLTQAKSTLTLHCHTRKSMFCSVIRTAIYCLKQYYLTFSCTIQCTYLFAKQFATKDIGHYLWTTPVEQNNVQDIADYNPGDMVIST</sequence>
<dbReference type="EMBL" id="JAODUO010001690">
    <property type="protein sequence ID" value="KAK2159773.1"/>
    <property type="molecule type" value="Genomic_DNA"/>
</dbReference>
<dbReference type="AlphaFoldDB" id="A0AAD9N8X1"/>
<evidence type="ECO:0000313" key="2">
    <source>
        <dbReference type="Proteomes" id="UP001209878"/>
    </source>
</evidence>
<proteinExistence type="predicted"/>
<protein>
    <submittedName>
        <fullName evidence="1">Uncharacterized protein</fullName>
    </submittedName>
</protein>
<accession>A0AAD9N8X1</accession>
<keyword evidence="2" id="KW-1185">Reference proteome</keyword>
<gene>
    <name evidence="1" type="ORF">NP493_1692g00008</name>
</gene>
<organism evidence="1 2">
    <name type="scientific">Ridgeia piscesae</name>
    <name type="common">Tubeworm</name>
    <dbReference type="NCBI Taxonomy" id="27915"/>
    <lineage>
        <taxon>Eukaryota</taxon>
        <taxon>Metazoa</taxon>
        <taxon>Spiralia</taxon>
        <taxon>Lophotrochozoa</taxon>
        <taxon>Annelida</taxon>
        <taxon>Polychaeta</taxon>
        <taxon>Sedentaria</taxon>
        <taxon>Canalipalpata</taxon>
        <taxon>Sabellida</taxon>
        <taxon>Siboglinidae</taxon>
        <taxon>Ridgeia</taxon>
    </lineage>
</organism>
<name>A0AAD9N8X1_RIDPI</name>